<protein>
    <recommendedName>
        <fullName evidence="6">ANTAR domain-containing protein</fullName>
    </recommendedName>
</protein>
<evidence type="ECO:0000256" key="3">
    <source>
        <dbReference type="ARBA" id="ARBA00023015"/>
    </source>
</evidence>
<dbReference type="GO" id="GO:0003723">
    <property type="term" value="F:RNA binding"/>
    <property type="evidence" value="ECO:0007669"/>
    <property type="project" value="InterPro"/>
</dbReference>
<gene>
    <name evidence="7" type="ORF">LRS1606.80</name>
</gene>
<sequence>MRSRQQDRHGALQKPRHQANEATSARPFRSVLFGDRQTARPWTPTSGQDGHSMVGRCRRRGMAHRNDRLTAVVPNHECGYVRSTGMHDHRLGRRRKMTQPQDPTPEAWAAVFARMAGMVMSEQTVTTVLGLITSLARDTLAGSVGAGITLVDEAGNRSTSAATGQVVQRLDVLQYELGEGPCLTAARDAAVVRVDDLEQDRRWPAWSTQAVQVGMSSSLSVPLQYGGRRLGALKVYSDRPHAYTSDSEEILGRFAEQAAILVANMHLLFAAETLDERLRRALRDRDLIATAKGIVMLRENLGADRAVQRLLESSARQRIAVREVAAEIVASAHGETV</sequence>
<dbReference type="InterPro" id="IPR005561">
    <property type="entry name" value="ANTAR"/>
</dbReference>
<evidence type="ECO:0000259" key="6">
    <source>
        <dbReference type="PROSITE" id="PS50921"/>
    </source>
</evidence>
<dbReference type="InterPro" id="IPR011006">
    <property type="entry name" value="CheY-like_superfamily"/>
</dbReference>
<organism evidence="7">
    <name type="scientific">Rhodococcus sp. NS1</name>
    <dbReference type="NCBI Taxonomy" id="402236"/>
    <lineage>
        <taxon>Bacteria</taxon>
        <taxon>Bacillati</taxon>
        <taxon>Actinomycetota</taxon>
        <taxon>Actinomycetes</taxon>
        <taxon>Mycobacteriales</taxon>
        <taxon>Nocardiaceae</taxon>
        <taxon>Rhodococcus</taxon>
    </lineage>
</organism>
<name>A0A097SPR7_9NOCA</name>
<feature type="domain" description="ANTAR" evidence="6">
    <location>
        <begin position="268"/>
        <end position="329"/>
    </location>
</feature>
<evidence type="ECO:0000256" key="2">
    <source>
        <dbReference type="ARBA" id="ARBA00022777"/>
    </source>
</evidence>
<dbReference type="AlphaFoldDB" id="A0A097SPR7"/>
<dbReference type="Pfam" id="PF13185">
    <property type="entry name" value="GAF_2"/>
    <property type="match status" value="1"/>
</dbReference>
<dbReference type="InterPro" id="IPR036388">
    <property type="entry name" value="WH-like_DNA-bd_sf"/>
</dbReference>
<geneLocation type="plasmid" evidence="7">
    <name>pNSL1</name>
</geneLocation>
<proteinExistence type="predicted"/>
<dbReference type="SUPFAM" id="SSF55781">
    <property type="entry name" value="GAF domain-like"/>
    <property type="match status" value="1"/>
</dbReference>
<reference evidence="7" key="1">
    <citation type="submission" date="2014-03" db="EMBL/GenBank/DDBJ databases">
        <authorList>
            <person name="Zhang G."/>
            <person name="Zhu L."/>
            <person name="Fang P."/>
        </authorList>
    </citation>
    <scope>NUCLEOTIDE SEQUENCE</scope>
    <source>
        <strain evidence="7">NS1</strain>
        <plasmid evidence="7">pNSL1</plasmid>
    </source>
</reference>
<evidence type="ECO:0000313" key="7">
    <source>
        <dbReference type="EMBL" id="AIU93514.1"/>
    </source>
</evidence>
<dbReference type="SMART" id="SM00065">
    <property type="entry name" value="GAF"/>
    <property type="match status" value="1"/>
</dbReference>
<dbReference type="Pfam" id="PF03861">
    <property type="entry name" value="ANTAR"/>
    <property type="match status" value="1"/>
</dbReference>
<keyword evidence="4" id="KW-0804">Transcription</keyword>
<evidence type="ECO:0000256" key="1">
    <source>
        <dbReference type="ARBA" id="ARBA00022679"/>
    </source>
</evidence>
<dbReference type="Gene3D" id="1.10.10.10">
    <property type="entry name" value="Winged helix-like DNA-binding domain superfamily/Winged helix DNA-binding domain"/>
    <property type="match status" value="1"/>
</dbReference>
<keyword evidence="2" id="KW-0418">Kinase</keyword>
<dbReference type="InterPro" id="IPR003018">
    <property type="entry name" value="GAF"/>
</dbReference>
<dbReference type="PROSITE" id="PS50921">
    <property type="entry name" value="ANTAR"/>
    <property type="match status" value="1"/>
</dbReference>
<keyword evidence="3" id="KW-0805">Transcription regulation</keyword>
<accession>A0A097SPR7</accession>
<dbReference type="SMART" id="SM01012">
    <property type="entry name" value="ANTAR"/>
    <property type="match status" value="1"/>
</dbReference>
<dbReference type="InterPro" id="IPR029016">
    <property type="entry name" value="GAF-like_dom_sf"/>
</dbReference>
<dbReference type="SUPFAM" id="SSF52172">
    <property type="entry name" value="CheY-like"/>
    <property type="match status" value="1"/>
</dbReference>
<dbReference type="EMBL" id="KJ605395">
    <property type="protein sequence ID" value="AIU93514.1"/>
    <property type="molecule type" value="Genomic_DNA"/>
</dbReference>
<evidence type="ECO:0000256" key="4">
    <source>
        <dbReference type="ARBA" id="ARBA00023163"/>
    </source>
</evidence>
<evidence type="ECO:0000256" key="5">
    <source>
        <dbReference type="SAM" id="MobiDB-lite"/>
    </source>
</evidence>
<dbReference type="GO" id="GO:0016301">
    <property type="term" value="F:kinase activity"/>
    <property type="evidence" value="ECO:0007669"/>
    <property type="project" value="UniProtKB-KW"/>
</dbReference>
<dbReference type="Gene3D" id="3.30.450.40">
    <property type="match status" value="1"/>
</dbReference>
<feature type="region of interest" description="Disordered" evidence="5">
    <location>
        <begin position="1"/>
        <end position="29"/>
    </location>
</feature>
<keyword evidence="1" id="KW-0808">Transferase</keyword>
<keyword evidence="7" id="KW-0614">Plasmid</keyword>
<feature type="compositionally biased region" description="Basic and acidic residues" evidence="5">
    <location>
        <begin position="1"/>
        <end position="10"/>
    </location>
</feature>